<evidence type="ECO:0000313" key="2">
    <source>
        <dbReference type="Proteomes" id="UP001208656"/>
    </source>
</evidence>
<sequence length="49" mass="5647">MDEQNFHIIPSITNLKMLETALDLNHEYIILSESHIGKVGIFCFLLTEN</sequence>
<dbReference type="Proteomes" id="UP001208656">
    <property type="component" value="Unassembled WGS sequence"/>
</dbReference>
<proteinExistence type="predicted"/>
<dbReference type="EMBL" id="JAOUSE010000003">
    <property type="protein sequence ID" value="MCU9593282.1"/>
    <property type="molecule type" value="Genomic_DNA"/>
</dbReference>
<dbReference type="RefSeq" id="WP_173658974.1">
    <property type="nucleotide sequence ID" value="NZ_JAOUSE010000003.1"/>
</dbReference>
<keyword evidence="2" id="KW-1185">Reference proteome</keyword>
<evidence type="ECO:0000313" key="1">
    <source>
        <dbReference type="EMBL" id="MCU9593282.1"/>
    </source>
</evidence>
<organism evidence="1 2">
    <name type="scientific">Pallidibacillus thermolactis</name>
    <dbReference type="NCBI Taxonomy" id="251051"/>
    <lineage>
        <taxon>Bacteria</taxon>
        <taxon>Bacillati</taxon>
        <taxon>Bacillota</taxon>
        <taxon>Bacilli</taxon>
        <taxon>Bacillales</taxon>
        <taxon>Bacillaceae</taxon>
        <taxon>Pallidibacillus</taxon>
    </lineage>
</organism>
<protein>
    <submittedName>
        <fullName evidence="1">Uncharacterized protein</fullName>
    </submittedName>
</protein>
<name>A0ABT2WGU4_9BACI</name>
<gene>
    <name evidence="1" type="ORF">OEV82_02280</name>
</gene>
<reference evidence="1 2" key="1">
    <citation type="submission" date="2022-10" db="EMBL/GenBank/DDBJ databases">
        <title>Description of Fervidibacillus gen. nov. in the family Fervidibacillaceae fam. nov. with two species, Fervidibacillus albus sp. nov., and Fervidibacillus halotolerans sp. nov., isolated from tidal flat sediments.</title>
        <authorList>
            <person name="Kwon K.K."/>
            <person name="Yang S.-H."/>
        </authorList>
    </citation>
    <scope>NUCLEOTIDE SEQUENCE [LARGE SCALE GENOMIC DNA]</scope>
    <source>
        <strain evidence="1 2">DSM 23332</strain>
    </source>
</reference>
<accession>A0ABT2WGU4</accession>
<comment type="caution">
    <text evidence="1">The sequence shown here is derived from an EMBL/GenBank/DDBJ whole genome shotgun (WGS) entry which is preliminary data.</text>
</comment>